<dbReference type="EMBL" id="JARPUR010000006">
    <property type="protein sequence ID" value="KAK4873869.1"/>
    <property type="molecule type" value="Genomic_DNA"/>
</dbReference>
<dbReference type="Proteomes" id="UP001353858">
    <property type="component" value="Unassembled WGS sequence"/>
</dbReference>
<name>A0AAN7SDR2_9COLE</name>
<dbReference type="GO" id="GO:0008061">
    <property type="term" value="F:chitin binding"/>
    <property type="evidence" value="ECO:0007669"/>
    <property type="project" value="InterPro"/>
</dbReference>
<feature type="chain" id="PRO_5043032508" description="Chitin-binding type-2 domain-containing protein" evidence="1">
    <location>
        <begin position="18"/>
        <end position="350"/>
    </location>
</feature>
<keyword evidence="4" id="KW-1185">Reference proteome</keyword>
<dbReference type="SUPFAM" id="SSF57625">
    <property type="entry name" value="Invertebrate chitin-binding proteins"/>
    <property type="match status" value="2"/>
</dbReference>
<dbReference type="Pfam" id="PF01607">
    <property type="entry name" value="CBM_14"/>
    <property type="match status" value="1"/>
</dbReference>
<gene>
    <name evidence="3" type="ORF">RN001_013229</name>
</gene>
<evidence type="ECO:0000313" key="4">
    <source>
        <dbReference type="Proteomes" id="UP001353858"/>
    </source>
</evidence>
<evidence type="ECO:0000256" key="1">
    <source>
        <dbReference type="SAM" id="SignalP"/>
    </source>
</evidence>
<protein>
    <recommendedName>
        <fullName evidence="2">Chitin-binding type-2 domain-containing protein</fullName>
    </recommendedName>
</protein>
<dbReference type="PROSITE" id="PS50940">
    <property type="entry name" value="CHIT_BIND_II"/>
    <property type="match status" value="2"/>
</dbReference>
<evidence type="ECO:0000313" key="3">
    <source>
        <dbReference type="EMBL" id="KAK4873869.1"/>
    </source>
</evidence>
<keyword evidence="1" id="KW-0732">Signal</keyword>
<dbReference type="Gene3D" id="2.170.140.10">
    <property type="entry name" value="Chitin binding domain"/>
    <property type="match status" value="1"/>
</dbReference>
<dbReference type="InterPro" id="IPR002557">
    <property type="entry name" value="Chitin-bd_dom"/>
</dbReference>
<dbReference type="GO" id="GO:0005576">
    <property type="term" value="C:extracellular region"/>
    <property type="evidence" value="ECO:0007669"/>
    <property type="project" value="InterPro"/>
</dbReference>
<dbReference type="SMART" id="SM00494">
    <property type="entry name" value="ChtBD2"/>
    <property type="match status" value="2"/>
</dbReference>
<dbReference type="InterPro" id="IPR036508">
    <property type="entry name" value="Chitin-bd_dom_sf"/>
</dbReference>
<reference evidence="4" key="1">
    <citation type="submission" date="2023-01" db="EMBL/GenBank/DDBJ databases">
        <title>Key to firefly adult light organ development and bioluminescence: homeobox transcription factors regulate luciferase expression and transportation to peroxisome.</title>
        <authorList>
            <person name="Fu X."/>
        </authorList>
    </citation>
    <scope>NUCLEOTIDE SEQUENCE [LARGE SCALE GENOMIC DNA]</scope>
</reference>
<feature type="domain" description="Chitin-binding type-2" evidence="2">
    <location>
        <begin position="89"/>
        <end position="151"/>
    </location>
</feature>
<accession>A0AAN7SDR2</accession>
<feature type="domain" description="Chitin-binding type-2" evidence="2">
    <location>
        <begin position="232"/>
        <end position="293"/>
    </location>
</feature>
<feature type="signal peptide" evidence="1">
    <location>
        <begin position="1"/>
        <end position="17"/>
    </location>
</feature>
<evidence type="ECO:0000259" key="2">
    <source>
        <dbReference type="PROSITE" id="PS50940"/>
    </source>
</evidence>
<organism evidence="3 4">
    <name type="scientific">Aquatica leii</name>
    <dbReference type="NCBI Taxonomy" id="1421715"/>
    <lineage>
        <taxon>Eukaryota</taxon>
        <taxon>Metazoa</taxon>
        <taxon>Ecdysozoa</taxon>
        <taxon>Arthropoda</taxon>
        <taxon>Hexapoda</taxon>
        <taxon>Insecta</taxon>
        <taxon>Pterygota</taxon>
        <taxon>Neoptera</taxon>
        <taxon>Endopterygota</taxon>
        <taxon>Coleoptera</taxon>
        <taxon>Polyphaga</taxon>
        <taxon>Elateriformia</taxon>
        <taxon>Elateroidea</taxon>
        <taxon>Lampyridae</taxon>
        <taxon>Luciolinae</taxon>
        <taxon>Aquatica</taxon>
    </lineage>
</organism>
<proteinExistence type="predicted"/>
<sequence length="350" mass="39533">MIKILLVSISIAVLIQCFETQTTWFENTISFCHATGYACKNCHEVVLCVQNGSNFTAVPVETCDGISTCNNGTCSTKPNPKCNDSNLTNFVCQTGGMYPDVYDCKKFHYCIKDRTKGNYNHFTEMCGCGYSYNMKTMFCDIPLNNNHTCKGSFPKATCDLPGETGYLPENPALYYICRQHPRNADLIYPFLYACENGFTAIPVETCSGDSTCFNGTCTTKPNPNCNDKIKIDFICQTGGLYPDIYDCKKYHYCVKDRKTNLTRFTETCSCGYSFNMKTTFCDIPLQVNGTCKGIYPKAMCNTAGETGYMSENPSYYYICRHHPQNYAMIYPFLYLCENGKKYDPPSYLCH</sequence>
<dbReference type="AlphaFoldDB" id="A0AAN7SDR2"/>
<comment type="caution">
    <text evidence="3">The sequence shown here is derived from an EMBL/GenBank/DDBJ whole genome shotgun (WGS) entry which is preliminary data.</text>
</comment>